<dbReference type="AlphaFoldDB" id="A0A815QN86"/>
<proteinExistence type="predicted"/>
<dbReference type="GO" id="GO:0005576">
    <property type="term" value="C:extracellular region"/>
    <property type="evidence" value="ECO:0007669"/>
    <property type="project" value="InterPro"/>
</dbReference>
<organism evidence="3 4">
    <name type="scientific">Adineta steineri</name>
    <dbReference type="NCBI Taxonomy" id="433720"/>
    <lineage>
        <taxon>Eukaryota</taxon>
        <taxon>Metazoa</taxon>
        <taxon>Spiralia</taxon>
        <taxon>Gnathifera</taxon>
        <taxon>Rotifera</taxon>
        <taxon>Eurotatoria</taxon>
        <taxon>Bdelloidea</taxon>
        <taxon>Adinetida</taxon>
        <taxon>Adinetidae</taxon>
        <taxon>Adineta</taxon>
    </lineage>
</organism>
<accession>A0A815QN86</accession>
<sequence>MIVSLLFMGIFIQIYSEDTFDCTGYEDDSFHPMYNADNCRYYWHCIYVDTVYMRAIKRICPAGTEFNNDLKQCEIPSLVNCIKHNFSYIPRKQSITTQQTLIVDTDITTITISQSFQVLPNTTSPLPSILLIEQFLKNLIARQQQSTTNEISQSTLVPTTTTSEYPRKHLNRHRNNLILNILTSHEHKIRRFSINQTNGILIHCNEIRRRRLRELIFRTTTTTTTIKLPTSSSKICYNNNKRFFIIFITFFLFLQK</sequence>
<reference evidence="3" key="1">
    <citation type="submission" date="2021-02" db="EMBL/GenBank/DDBJ databases">
        <authorList>
            <person name="Nowell W R."/>
        </authorList>
    </citation>
    <scope>NUCLEOTIDE SEQUENCE</scope>
</reference>
<gene>
    <name evidence="3" type="ORF">VCS650_LOCUS40249</name>
</gene>
<feature type="chain" id="PRO_5032808051" description="Chitin-binding type-2 domain-containing protein" evidence="1">
    <location>
        <begin position="17"/>
        <end position="256"/>
    </location>
</feature>
<feature type="domain" description="Chitin-binding type-2" evidence="2">
    <location>
        <begin position="19"/>
        <end position="83"/>
    </location>
</feature>
<evidence type="ECO:0000313" key="3">
    <source>
        <dbReference type="EMBL" id="CAF1464726.1"/>
    </source>
</evidence>
<comment type="caution">
    <text evidence="3">The sequence shown here is derived from an EMBL/GenBank/DDBJ whole genome shotgun (WGS) entry which is preliminary data.</text>
</comment>
<dbReference type="PROSITE" id="PS50940">
    <property type="entry name" value="CHIT_BIND_II"/>
    <property type="match status" value="1"/>
</dbReference>
<evidence type="ECO:0000259" key="2">
    <source>
        <dbReference type="PROSITE" id="PS50940"/>
    </source>
</evidence>
<dbReference type="InterPro" id="IPR036508">
    <property type="entry name" value="Chitin-bd_dom_sf"/>
</dbReference>
<keyword evidence="1" id="KW-0732">Signal</keyword>
<feature type="signal peptide" evidence="1">
    <location>
        <begin position="1"/>
        <end position="16"/>
    </location>
</feature>
<dbReference type="GO" id="GO:0008061">
    <property type="term" value="F:chitin binding"/>
    <property type="evidence" value="ECO:0007669"/>
    <property type="project" value="InterPro"/>
</dbReference>
<dbReference type="OrthoDB" id="10040155at2759"/>
<dbReference type="SMART" id="SM00494">
    <property type="entry name" value="ChtBD2"/>
    <property type="match status" value="1"/>
</dbReference>
<name>A0A815QN86_9BILA</name>
<evidence type="ECO:0000313" key="4">
    <source>
        <dbReference type="Proteomes" id="UP000663891"/>
    </source>
</evidence>
<dbReference type="Pfam" id="PF01607">
    <property type="entry name" value="CBM_14"/>
    <property type="match status" value="1"/>
</dbReference>
<evidence type="ECO:0000256" key="1">
    <source>
        <dbReference type="SAM" id="SignalP"/>
    </source>
</evidence>
<dbReference type="Proteomes" id="UP000663891">
    <property type="component" value="Unassembled WGS sequence"/>
</dbReference>
<dbReference type="EMBL" id="CAJNON010001465">
    <property type="protein sequence ID" value="CAF1464726.1"/>
    <property type="molecule type" value="Genomic_DNA"/>
</dbReference>
<dbReference type="InterPro" id="IPR002557">
    <property type="entry name" value="Chitin-bd_dom"/>
</dbReference>
<protein>
    <recommendedName>
        <fullName evidence="2">Chitin-binding type-2 domain-containing protein</fullName>
    </recommendedName>
</protein>
<dbReference type="SUPFAM" id="SSF57625">
    <property type="entry name" value="Invertebrate chitin-binding proteins"/>
    <property type="match status" value="1"/>
</dbReference>
<dbReference type="Gene3D" id="2.170.140.10">
    <property type="entry name" value="Chitin binding domain"/>
    <property type="match status" value="1"/>
</dbReference>